<evidence type="ECO:0000313" key="17">
    <source>
        <dbReference type="EMBL" id="TMX01753.1"/>
    </source>
</evidence>
<feature type="domain" description="Cytochrome b/b6 N-terminal region profile" evidence="15">
    <location>
        <begin position="1"/>
        <end position="181"/>
    </location>
</feature>
<evidence type="ECO:0000256" key="1">
    <source>
        <dbReference type="ARBA" id="ARBA00004448"/>
    </source>
</evidence>
<dbReference type="PANTHER" id="PTHR19271:SF16">
    <property type="entry name" value="CYTOCHROME B"/>
    <property type="match status" value="1"/>
</dbReference>
<dbReference type="GO" id="GO:0005743">
    <property type="term" value="C:mitochondrial inner membrane"/>
    <property type="evidence" value="ECO:0007669"/>
    <property type="project" value="UniProtKB-SubCell"/>
</dbReference>
<dbReference type="PROSITE" id="PS51003">
    <property type="entry name" value="CYTB_CTER"/>
    <property type="match status" value="1"/>
</dbReference>
<keyword evidence="5" id="KW-0679">Respiratory chain</keyword>
<feature type="transmembrane region" description="Helical" evidence="14">
    <location>
        <begin position="6"/>
        <end position="25"/>
    </location>
</feature>
<reference evidence="17" key="1">
    <citation type="submission" date="2019-05" db="EMBL/GenBank/DDBJ databases">
        <title>The de novo reference genome and transcriptome assemblies of the wild tomato species Solanum chilense.</title>
        <authorList>
            <person name="Stam R."/>
            <person name="Nosenko T."/>
            <person name="Hoerger A.C."/>
            <person name="Stephan W."/>
            <person name="Seidel M.A."/>
            <person name="Kuhn J.M.M."/>
            <person name="Haberer G."/>
            <person name="Tellier A."/>
        </authorList>
    </citation>
    <scope>NUCLEOTIDE SEQUENCE</scope>
    <source>
        <tissue evidence="17">Mature leaves</tissue>
    </source>
</reference>
<dbReference type="GO" id="GO:0046872">
    <property type="term" value="F:metal ion binding"/>
    <property type="evidence" value="ECO:0007669"/>
    <property type="project" value="UniProtKB-KW"/>
</dbReference>
<keyword evidence="11" id="KW-0408">Iron</keyword>
<dbReference type="InterPro" id="IPR048259">
    <property type="entry name" value="Cytochrome_b_N_euk/bac"/>
</dbReference>
<evidence type="ECO:0000256" key="5">
    <source>
        <dbReference type="ARBA" id="ARBA00022660"/>
    </source>
</evidence>
<proteinExistence type="predicted"/>
<dbReference type="SUPFAM" id="SSF81342">
    <property type="entry name" value="Transmembrane di-heme cytochromes"/>
    <property type="match status" value="1"/>
</dbReference>
<dbReference type="SUPFAM" id="SSF81648">
    <property type="entry name" value="a domain/subunit of cytochrome bc1 complex (Ubiquinol-cytochrome c reductase)"/>
    <property type="match status" value="1"/>
</dbReference>
<feature type="non-terminal residue" evidence="17">
    <location>
        <position position="1"/>
    </location>
</feature>
<feature type="transmembrane region" description="Helical" evidence="14">
    <location>
        <begin position="196"/>
        <end position="217"/>
    </location>
</feature>
<dbReference type="InterPro" id="IPR005797">
    <property type="entry name" value="Cyt_b/b6_N"/>
</dbReference>
<evidence type="ECO:0000256" key="8">
    <source>
        <dbReference type="ARBA" id="ARBA00022792"/>
    </source>
</evidence>
<evidence type="ECO:0000259" key="16">
    <source>
        <dbReference type="PROSITE" id="PS51003"/>
    </source>
</evidence>
<dbReference type="GO" id="GO:0006122">
    <property type="term" value="P:mitochondrial electron transport, ubiquinol to cytochrome c"/>
    <property type="evidence" value="ECO:0007669"/>
    <property type="project" value="TreeGrafter"/>
</dbReference>
<dbReference type="InterPro" id="IPR016174">
    <property type="entry name" value="Di-haem_cyt_TM"/>
</dbReference>
<evidence type="ECO:0000256" key="6">
    <source>
        <dbReference type="ARBA" id="ARBA00022692"/>
    </source>
</evidence>
<dbReference type="GO" id="GO:0008121">
    <property type="term" value="F:quinol-cytochrome-c reductase activity"/>
    <property type="evidence" value="ECO:0007669"/>
    <property type="project" value="TreeGrafter"/>
</dbReference>
<evidence type="ECO:0000256" key="11">
    <source>
        <dbReference type="ARBA" id="ARBA00023004"/>
    </source>
</evidence>
<accession>A0A6N2C2A7</accession>
<evidence type="ECO:0000256" key="14">
    <source>
        <dbReference type="SAM" id="Phobius"/>
    </source>
</evidence>
<dbReference type="PANTHER" id="PTHR19271">
    <property type="entry name" value="CYTOCHROME B"/>
    <property type="match status" value="1"/>
</dbReference>
<dbReference type="GO" id="GO:0016491">
    <property type="term" value="F:oxidoreductase activity"/>
    <property type="evidence" value="ECO:0007669"/>
    <property type="project" value="UniProtKB-UniRule"/>
</dbReference>
<keyword evidence="4" id="KW-0349">Heme</keyword>
<dbReference type="EMBL" id="RXGB01000781">
    <property type="protein sequence ID" value="TMX01753.1"/>
    <property type="molecule type" value="Genomic_DNA"/>
</dbReference>
<dbReference type="InterPro" id="IPR027387">
    <property type="entry name" value="Cytb/b6-like_sf"/>
</dbReference>
<evidence type="ECO:0000256" key="2">
    <source>
        <dbReference type="ARBA" id="ARBA00013531"/>
    </source>
</evidence>
<keyword evidence="8" id="KW-0999">Mitochondrion inner membrane</keyword>
<evidence type="ECO:0000256" key="7">
    <source>
        <dbReference type="ARBA" id="ARBA00022723"/>
    </source>
</evidence>
<feature type="transmembrane region" description="Helical" evidence="14">
    <location>
        <begin position="82"/>
        <end position="105"/>
    </location>
</feature>
<name>A0A6N2C2A7_SOLCI</name>
<gene>
    <name evidence="17" type="ORF">EJD97_023732</name>
</gene>
<sequence>WGFGSLAGICLVIQIVTSIFLAMHYTPYVDLAFNTVEHIMIDVEGAWLLRHMHANGARMFFIVLHLHIFRGLYHASYSNPREFFRCLGVVIFLLMIMTTFIGYVLPWGQMRFWGAIVITSLARAIPVVGDTIVTWLWGGFSMENATLYRYFSLHQLLPFILVGASLLHLAALHKYGSNNPLGVHSEMYKIASYPYFFVKDLVGWVAFAIFFSIWVFYAPNVLGHPNNYIPSNLMSTQPHIVREWYFLPIHAILCSIPDKFGRVAAIALLKLSPDSPRNILVAFGGLLTTMFDRMSTCGGTLFYYWTNFSFTFLLVFCHNVHSATSWKRNSEFLHG</sequence>
<feature type="transmembrane region" description="Helical" evidence="14">
    <location>
        <begin position="302"/>
        <end position="320"/>
    </location>
</feature>
<keyword evidence="6 14" id="KW-0812">Transmembrane</keyword>
<keyword evidence="12" id="KW-0496">Mitochondrion</keyword>
<keyword evidence="13 14" id="KW-0472">Membrane</keyword>
<dbReference type="CDD" id="cd00284">
    <property type="entry name" value="Cytochrome_b_N"/>
    <property type="match status" value="1"/>
</dbReference>
<dbReference type="InterPro" id="IPR036150">
    <property type="entry name" value="Cyt_b/b6_C_sf"/>
</dbReference>
<keyword evidence="7" id="KW-0479">Metal-binding</keyword>
<feature type="transmembrane region" description="Helical" evidence="14">
    <location>
        <begin position="156"/>
        <end position="175"/>
    </location>
</feature>
<evidence type="ECO:0000256" key="10">
    <source>
        <dbReference type="ARBA" id="ARBA00022989"/>
    </source>
</evidence>
<dbReference type="Pfam" id="PF00032">
    <property type="entry name" value="Cytochrom_B_C"/>
    <property type="match status" value="1"/>
</dbReference>
<evidence type="ECO:0000256" key="13">
    <source>
        <dbReference type="ARBA" id="ARBA00023136"/>
    </source>
</evidence>
<organism evidence="17">
    <name type="scientific">Solanum chilense</name>
    <name type="common">Tomato</name>
    <name type="synonym">Lycopersicon chilense</name>
    <dbReference type="NCBI Taxonomy" id="4083"/>
    <lineage>
        <taxon>Eukaryota</taxon>
        <taxon>Viridiplantae</taxon>
        <taxon>Streptophyta</taxon>
        <taxon>Embryophyta</taxon>
        <taxon>Tracheophyta</taxon>
        <taxon>Spermatophyta</taxon>
        <taxon>Magnoliopsida</taxon>
        <taxon>eudicotyledons</taxon>
        <taxon>Gunneridae</taxon>
        <taxon>Pentapetalae</taxon>
        <taxon>asterids</taxon>
        <taxon>lamiids</taxon>
        <taxon>Solanales</taxon>
        <taxon>Solanaceae</taxon>
        <taxon>Solanoideae</taxon>
        <taxon>Solaneae</taxon>
        <taxon>Solanum</taxon>
        <taxon>Solanum subgen. Lycopersicon</taxon>
    </lineage>
</organism>
<dbReference type="PROSITE" id="PS51002">
    <property type="entry name" value="CYTB_NTER"/>
    <property type="match status" value="1"/>
</dbReference>
<keyword evidence="10 14" id="KW-1133">Transmembrane helix</keyword>
<comment type="caution">
    <text evidence="17">The sequence shown here is derived from an EMBL/GenBank/DDBJ whole genome shotgun (WGS) entry which is preliminary data.</text>
</comment>
<dbReference type="InterPro" id="IPR005798">
    <property type="entry name" value="Cyt_b/b6_C"/>
</dbReference>
<feature type="transmembrane region" description="Helical" evidence="14">
    <location>
        <begin position="59"/>
        <end position="76"/>
    </location>
</feature>
<evidence type="ECO:0000256" key="3">
    <source>
        <dbReference type="ARBA" id="ARBA00022448"/>
    </source>
</evidence>
<keyword evidence="9" id="KW-0249">Electron transport</keyword>
<protein>
    <recommendedName>
        <fullName evidence="2">Cytochrome b</fullName>
    </recommendedName>
</protein>
<evidence type="ECO:0000256" key="12">
    <source>
        <dbReference type="ARBA" id="ARBA00023128"/>
    </source>
</evidence>
<dbReference type="Gene3D" id="1.20.810.10">
    <property type="entry name" value="Cytochrome Bc1 Complex, Chain C"/>
    <property type="match status" value="1"/>
</dbReference>
<feature type="transmembrane region" description="Helical" evidence="14">
    <location>
        <begin position="112"/>
        <end position="136"/>
    </location>
</feature>
<keyword evidence="3" id="KW-0813">Transport</keyword>
<evidence type="ECO:0000259" key="15">
    <source>
        <dbReference type="PROSITE" id="PS51002"/>
    </source>
</evidence>
<feature type="domain" description="Cytochrome b/b6 C-terminal region profile" evidence="16">
    <location>
        <begin position="182"/>
        <end position="268"/>
    </location>
</feature>
<dbReference type="Pfam" id="PF00033">
    <property type="entry name" value="Cytochrome_B"/>
    <property type="match status" value="1"/>
</dbReference>
<evidence type="ECO:0000256" key="4">
    <source>
        <dbReference type="ARBA" id="ARBA00022617"/>
    </source>
</evidence>
<comment type="subcellular location">
    <subcellularLocation>
        <location evidence="1">Mitochondrion inner membrane</location>
        <topology evidence="1">Multi-pass membrane protein</topology>
    </subcellularLocation>
</comment>
<dbReference type="AlphaFoldDB" id="A0A6N2C2A7"/>
<evidence type="ECO:0000256" key="9">
    <source>
        <dbReference type="ARBA" id="ARBA00022982"/>
    </source>
</evidence>